<evidence type="ECO:0000259" key="7">
    <source>
        <dbReference type="Pfam" id="PF03168"/>
    </source>
</evidence>
<dbReference type="PANTHER" id="PTHR31234">
    <property type="entry name" value="LATE EMBRYOGENESIS ABUNDANT (LEA) HYDROXYPROLINE-RICH GLYCOPROTEIN FAMILY"/>
    <property type="match status" value="1"/>
</dbReference>
<evidence type="ECO:0000256" key="3">
    <source>
        <dbReference type="ARBA" id="ARBA00022989"/>
    </source>
</evidence>
<dbReference type="SUPFAM" id="SSF117070">
    <property type="entry name" value="LEA14-like"/>
    <property type="match status" value="1"/>
</dbReference>
<evidence type="ECO:0000256" key="6">
    <source>
        <dbReference type="SAM" id="Phobius"/>
    </source>
</evidence>
<protein>
    <recommendedName>
        <fullName evidence="7">Late embryogenesis abundant protein LEA-2 subgroup domain-containing protein</fullName>
    </recommendedName>
</protein>
<reference evidence="9" key="1">
    <citation type="journal article" date="2005" name="Nature">
        <title>The map-based sequence of the rice genome.</title>
        <authorList>
            <consortium name="International rice genome sequencing project (IRGSP)"/>
            <person name="Matsumoto T."/>
            <person name="Wu J."/>
            <person name="Kanamori H."/>
            <person name="Katayose Y."/>
            <person name="Fujisawa M."/>
            <person name="Namiki N."/>
            <person name="Mizuno H."/>
            <person name="Yamamoto K."/>
            <person name="Antonio B.A."/>
            <person name="Baba T."/>
            <person name="Sakata K."/>
            <person name="Nagamura Y."/>
            <person name="Aoki H."/>
            <person name="Arikawa K."/>
            <person name="Arita K."/>
            <person name="Bito T."/>
            <person name="Chiden Y."/>
            <person name="Fujitsuka N."/>
            <person name="Fukunaka R."/>
            <person name="Hamada M."/>
            <person name="Harada C."/>
            <person name="Hayashi A."/>
            <person name="Hijishita S."/>
            <person name="Honda M."/>
            <person name="Hosokawa S."/>
            <person name="Ichikawa Y."/>
            <person name="Idonuma A."/>
            <person name="Iijima M."/>
            <person name="Ikeda M."/>
            <person name="Ikeno M."/>
            <person name="Ito K."/>
            <person name="Ito S."/>
            <person name="Ito T."/>
            <person name="Ito Y."/>
            <person name="Ito Y."/>
            <person name="Iwabuchi A."/>
            <person name="Kamiya K."/>
            <person name="Karasawa W."/>
            <person name="Kurita K."/>
            <person name="Katagiri S."/>
            <person name="Kikuta A."/>
            <person name="Kobayashi H."/>
            <person name="Kobayashi N."/>
            <person name="Machita K."/>
            <person name="Maehara T."/>
            <person name="Masukawa M."/>
            <person name="Mizubayashi T."/>
            <person name="Mukai Y."/>
            <person name="Nagasaki H."/>
            <person name="Nagata Y."/>
            <person name="Naito S."/>
            <person name="Nakashima M."/>
            <person name="Nakama Y."/>
            <person name="Nakamichi Y."/>
            <person name="Nakamura M."/>
            <person name="Meguro A."/>
            <person name="Negishi M."/>
            <person name="Ohta I."/>
            <person name="Ohta T."/>
            <person name="Okamoto M."/>
            <person name="Ono N."/>
            <person name="Saji S."/>
            <person name="Sakaguchi M."/>
            <person name="Sakai K."/>
            <person name="Shibata M."/>
            <person name="Shimokawa T."/>
            <person name="Song J."/>
            <person name="Takazaki Y."/>
            <person name="Terasawa K."/>
            <person name="Tsugane M."/>
            <person name="Tsuji K."/>
            <person name="Ueda S."/>
            <person name="Waki K."/>
            <person name="Yamagata H."/>
            <person name="Yamamoto M."/>
            <person name="Yamamoto S."/>
            <person name="Yamane H."/>
            <person name="Yoshiki S."/>
            <person name="Yoshihara R."/>
            <person name="Yukawa K."/>
            <person name="Zhong H."/>
            <person name="Yano M."/>
            <person name="Yuan Q."/>
            <person name="Ouyang S."/>
            <person name="Liu J."/>
            <person name="Jones K.M."/>
            <person name="Gansberger K."/>
            <person name="Moffat K."/>
            <person name="Hill J."/>
            <person name="Bera J."/>
            <person name="Fadrosh D."/>
            <person name="Jin S."/>
            <person name="Johri S."/>
            <person name="Kim M."/>
            <person name="Overton L."/>
            <person name="Reardon M."/>
            <person name="Tsitrin T."/>
            <person name="Vuong H."/>
            <person name="Weaver B."/>
            <person name="Ciecko A."/>
            <person name="Tallon L."/>
            <person name="Jackson J."/>
            <person name="Pai G."/>
            <person name="Aken S.V."/>
            <person name="Utterback T."/>
            <person name="Reidmuller S."/>
            <person name="Feldblyum T."/>
            <person name="Hsiao J."/>
            <person name="Zismann V."/>
            <person name="Iobst S."/>
            <person name="de Vazeille A.R."/>
            <person name="Buell C.R."/>
            <person name="Ying K."/>
            <person name="Li Y."/>
            <person name="Lu T."/>
            <person name="Huang Y."/>
            <person name="Zhao Q."/>
            <person name="Feng Q."/>
            <person name="Zhang L."/>
            <person name="Zhu J."/>
            <person name="Weng Q."/>
            <person name="Mu J."/>
            <person name="Lu Y."/>
            <person name="Fan D."/>
            <person name="Liu Y."/>
            <person name="Guan J."/>
            <person name="Zhang Y."/>
            <person name="Yu S."/>
            <person name="Liu X."/>
            <person name="Zhang Y."/>
            <person name="Hong G."/>
            <person name="Han B."/>
            <person name="Choisne N."/>
            <person name="Demange N."/>
            <person name="Orjeda G."/>
            <person name="Samain S."/>
            <person name="Cattolico L."/>
            <person name="Pelletier E."/>
            <person name="Couloux A."/>
            <person name="Segurens B."/>
            <person name="Wincker P."/>
            <person name="D'Hont A."/>
            <person name="Scarpelli C."/>
            <person name="Weissenbach J."/>
            <person name="Salanoubat M."/>
            <person name="Quetier F."/>
            <person name="Yu Y."/>
            <person name="Kim H.R."/>
            <person name="Rambo T."/>
            <person name="Currie J."/>
            <person name="Collura K."/>
            <person name="Luo M."/>
            <person name="Yang T."/>
            <person name="Ammiraju J.S.S."/>
            <person name="Engler F."/>
            <person name="Soderlund C."/>
            <person name="Wing R.A."/>
            <person name="Palmer L.E."/>
            <person name="de la Bastide M."/>
            <person name="Spiegel L."/>
            <person name="Nascimento L."/>
            <person name="Zutavern T."/>
            <person name="O'Shaughnessy A."/>
            <person name="Dike S."/>
            <person name="Dedhia N."/>
            <person name="Preston R."/>
            <person name="Balija V."/>
            <person name="McCombie W.R."/>
            <person name="Chow T."/>
            <person name="Chen H."/>
            <person name="Chung M."/>
            <person name="Chen C."/>
            <person name="Shaw J."/>
            <person name="Wu H."/>
            <person name="Hsiao K."/>
            <person name="Chao Y."/>
            <person name="Chu M."/>
            <person name="Cheng C."/>
            <person name="Hour A."/>
            <person name="Lee P."/>
            <person name="Lin S."/>
            <person name="Lin Y."/>
            <person name="Liou J."/>
            <person name="Liu S."/>
            <person name="Hsing Y."/>
            <person name="Raghuvanshi S."/>
            <person name="Mohanty A."/>
            <person name="Bharti A.K."/>
            <person name="Gaur A."/>
            <person name="Gupta V."/>
            <person name="Kumar D."/>
            <person name="Ravi V."/>
            <person name="Vij S."/>
            <person name="Kapur A."/>
            <person name="Khurana P."/>
            <person name="Khurana P."/>
            <person name="Khurana J.P."/>
            <person name="Tyagi A.K."/>
            <person name="Gaikwad K."/>
            <person name="Singh A."/>
            <person name="Dalal V."/>
            <person name="Srivastava S."/>
            <person name="Dixit A."/>
            <person name="Pal A.K."/>
            <person name="Ghazi I.A."/>
            <person name="Yadav M."/>
            <person name="Pandit A."/>
            <person name="Bhargava A."/>
            <person name="Sureshbabu K."/>
            <person name="Batra K."/>
            <person name="Sharma T.R."/>
            <person name="Mohapatra T."/>
            <person name="Singh N.K."/>
            <person name="Messing J."/>
            <person name="Nelson A.B."/>
            <person name="Fuks G."/>
            <person name="Kavchok S."/>
            <person name="Keizer G."/>
            <person name="Linton E."/>
            <person name="Llaca V."/>
            <person name="Song R."/>
            <person name="Tanyolac B."/>
            <person name="Young S."/>
            <person name="Ho-Il K."/>
            <person name="Hahn J.H."/>
            <person name="Sangsakoo G."/>
            <person name="Vanavichit A."/>
            <person name="de Mattos Luiz.A.T."/>
            <person name="Zimmer P.D."/>
            <person name="Malone G."/>
            <person name="Dellagostin O."/>
            <person name="de Oliveira A.C."/>
            <person name="Bevan M."/>
            <person name="Bancroft I."/>
            <person name="Minx P."/>
            <person name="Cordum H."/>
            <person name="Wilson R."/>
            <person name="Cheng Z."/>
            <person name="Jin W."/>
            <person name="Jiang J."/>
            <person name="Leong S.A."/>
            <person name="Iwama H."/>
            <person name="Gojobori T."/>
            <person name="Itoh T."/>
            <person name="Niimura Y."/>
            <person name="Fujii Y."/>
            <person name="Habara T."/>
            <person name="Sakai H."/>
            <person name="Sato Y."/>
            <person name="Wilson G."/>
            <person name="Kumar K."/>
            <person name="McCouch S."/>
            <person name="Juretic N."/>
            <person name="Hoen D."/>
            <person name="Wright S."/>
            <person name="Bruskiewich R."/>
            <person name="Bureau T."/>
            <person name="Miyao A."/>
            <person name="Hirochika H."/>
            <person name="Nishikawa T."/>
            <person name="Kadowaki K."/>
            <person name="Sugiura M."/>
            <person name="Burr B."/>
            <person name="Sasaki T."/>
        </authorList>
    </citation>
    <scope>NUCLEOTIDE SEQUENCE [LARGE SCALE GENOMIC DNA]</scope>
    <source>
        <strain evidence="9">cv. Nipponbare</strain>
    </source>
</reference>
<evidence type="ECO:0000313" key="9">
    <source>
        <dbReference type="Proteomes" id="UP000000763"/>
    </source>
</evidence>
<feature type="domain" description="Late embryogenesis abundant protein LEA-2 subgroup" evidence="7">
    <location>
        <begin position="152"/>
        <end position="247"/>
    </location>
</feature>
<dbReference type="Gene3D" id="2.60.40.1820">
    <property type="match status" value="1"/>
</dbReference>
<dbReference type="GO" id="GO:0098542">
    <property type="term" value="P:defense response to other organism"/>
    <property type="evidence" value="ECO:0007669"/>
    <property type="project" value="InterPro"/>
</dbReference>
<dbReference type="InterPro" id="IPR004864">
    <property type="entry name" value="LEA_2"/>
</dbReference>
<evidence type="ECO:0000256" key="4">
    <source>
        <dbReference type="ARBA" id="ARBA00023136"/>
    </source>
</evidence>
<evidence type="ECO:0000313" key="8">
    <source>
        <dbReference type="EMBL" id="BAD61666.1"/>
    </source>
</evidence>
<feature type="region of interest" description="Disordered" evidence="5">
    <location>
        <begin position="62"/>
        <end position="81"/>
    </location>
</feature>
<dbReference type="GO" id="GO:0016020">
    <property type="term" value="C:membrane"/>
    <property type="evidence" value="ECO:0007669"/>
    <property type="project" value="UniProtKB-SubCell"/>
</dbReference>
<keyword evidence="2 6" id="KW-0812">Transmembrane</keyword>
<evidence type="ECO:0000256" key="5">
    <source>
        <dbReference type="SAM" id="MobiDB-lite"/>
    </source>
</evidence>
<gene>
    <name evidence="8" type="primary">P0485D10.5</name>
</gene>
<evidence type="ECO:0000256" key="2">
    <source>
        <dbReference type="ARBA" id="ARBA00022692"/>
    </source>
</evidence>
<evidence type="ECO:0000256" key="1">
    <source>
        <dbReference type="ARBA" id="ARBA00004167"/>
    </source>
</evidence>
<reference evidence="9" key="2">
    <citation type="journal article" date="2008" name="Nucleic Acids Res.">
        <title>The rice annotation project database (RAP-DB): 2008 update.</title>
        <authorList>
            <consortium name="The rice annotation project (RAP)"/>
        </authorList>
    </citation>
    <scope>GENOME REANNOTATION</scope>
    <source>
        <strain evidence="9">cv. Nipponbare</strain>
    </source>
</reference>
<organism evidence="8 9">
    <name type="scientific">Oryza sativa subsp. japonica</name>
    <name type="common">Rice</name>
    <dbReference type="NCBI Taxonomy" id="39947"/>
    <lineage>
        <taxon>Eukaryota</taxon>
        <taxon>Viridiplantae</taxon>
        <taxon>Streptophyta</taxon>
        <taxon>Embryophyta</taxon>
        <taxon>Tracheophyta</taxon>
        <taxon>Spermatophyta</taxon>
        <taxon>Magnoliopsida</taxon>
        <taxon>Liliopsida</taxon>
        <taxon>Poales</taxon>
        <taxon>Poaceae</taxon>
        <taxon>BOP clade</taxon>
        <taxon>Oryzoideae</taxon>
        <taxon>Oryzeae</taxon>
        <taxon>Oryzinae</taxon>
        <taxon>Oryza</taxon>
        <taxon>Oryza sativa</taxon>
    </lineage>
</organism>
<feature type="transmembrane region" description="Helical" evidence="6">
    <location>
        <begin position="90"/>
        <end position="117"/>
    </location>
</feature>
<dbReference type="EMBL" id="AP003684">
    <property type="protein sequence ID" value="BAD61666.1"/>
    <property type="molecule type" value="Genomic_DNA"/>
</dbReference>
<sequence>MDTVRIYSVVSDLAGCGIEEEDYRVVDYDHPLHCRSIDHAMATACTTTDGSGDVCLRPSASDGLPTHQACTSKAAPDGETRRRQHQRRRCCVVCLVVTIATLALLGVAVLVLSLTVFRVRDPATRLVSVRVVGVSPNLAPPSPQINVTLLLTVAVHNPNPASFTYSSDSGGHADLTYRGAHVGDAVVEAGRIPSRGDGAVQMEMTVLSSSFTGDVMAELIRDIEAGAVPFDASARIPGKVAVFGVLKLHAVAYSDCHVVFGVPEMGIRSQECHDHATL</sequence>
<dbReference type="InterPro" id="IPR044839">
    <property type="entry name" value="NDR1-like"/>
</dbReference>
<keyword evidence="3 6" id="KW-1133">Transmembrane helix</keyword>
<proteinExistence type="predicted"/>
<dbReference type="AlphaFoldDB" id="Q5Z9B4"/>
<name>Q5Z9B4_ORYSJ</name>
<comment type="subcellular location">
    <subcellularLocation>
        <location evidence="1">Membrane</location>
        <topology evidence="1">Single-pass membrane protein</topology>
    </subcellularLocation>
</comment>
<dbReference type="Pfam" id="PF03168">
    <property type="entry name" value="LEA_2"/>
    <property type="match status" value="1"/>
</dbReference>
<accession>Q5Z9B4</accession>
<dbReference type="PANTHER" id="PTHR31234:SF65">
    <property type="entry name" value="LATE EMBRYOGENESIS ABUNDANT PROTEIN, LEA_2 SUBGROUP"/>
    <property type="match status" value="1"/>
</dbReference>
<keyword evidence="4 6" id="KW-0472">Membrane</keyword>
<dbReference type="Proteomes" id="UP000000763">
    <property type="component" value="Chromosome 6"/>
</dbReference>